<proteinExistence type="predicted"/>
<evidence type="ECO:0000313" key="2">
    <source>
        <dbReference type="Proteomes" id="UP000509510"/>
    </source>
</evidence>
<dbReference type="RefSeq" id="XP_035347829.1">
    <property type="nucleotide sequence ID" value="XM_035491936.1"/>
</dbReference>
<dbReference type="AlphaFoldDB" id="A0A7H8R7R3"/>
<dbReference type="Proteomes" id="UP000509510">
    <property type="component" value="Chromosome V"/>
</dbReference>
<name>A0A7H8R7R3_TALRU</name>
<keyword evidence="2" id="KW-1185">Reference proteome</keyword>
<dbReference type="KEGG" id="trg:TRUGW13939_08807"/>
<evidence type="ECO:0000313" key="1">
    <source>
        <dbReference type="EMBL" id="QKX61655.1"/>
    </source>
</evidence>
<dbReference type="GeneID" id="55996295"/>
<sequence length="86" mass="9550">MATEAPIHPAQDLLLEKDNEAATTVIWPTEQEEVLLERQSRQGTFNVQSDLLRRLAAAENALLDGNVSVDIDRLKRDAVEALAKIL</sequence>
<protein>
    <submittedName>
        <fullName evidence="1">Uncharacterized protein</fullName>
    </submittedName>
</protein>
<dbReference type="EMBL" id="CP055902">
    <property type="protein sequence ID" value="QKX61655.1"/>
    <property type="molecule type" value="Genomic_DNA"/>
</dbReference>
<gene>
    <name evidence="1" type="ORF">TRUGW13939_08807</name>
</gene>
<organism evidence="1 2">
    <name type="scientific">Talaromyces rugulosus</name>
    <name type="common">Penicillium rugulosum</name>
    <dbReference type="NCBI Taxonomy" id="121627"/>
    <lineage>
        <taxon>Eukaryota</taxon>
        <taxon>Fungi</taxon>
        <taxon>Dikarya</taxon>
        <taxon>Ascomycota</taxon>
        <taxon>Pezizomycotina</taxon>
        <taxon>Eurotiomycetes</taxon>
        <taxon>Eurotiomycetidae</taxon>
        <taxon>Eurotiales</taxon>
        <taxon>Trichocomaceae</taxon>
        <taxon>Talaromyces</taxon>
        <taxon>Talaromyces sect. Islandici</taxon>
    </lineage>
</organism>
<reference evidence="2" key="1">
    <citation type="submission" date="2020-06" db="EMBL/GenBank/DDBJ databases">
        <title>A chromosome-scale genome assembly of Talaromyces rugulosus W13939.</title>
        <authorList>
            <person name="Wang B."/>
            <person name="Guo L."/>
            <person name="Ye K."/>
            <person name="Wang L."/>
        </authorList>
    </citation>
    <scope>NUCLEOTIDE SEQUENCE [LARGE SCALE GENOMIC DNA]</scope>
    <source>
        <strain evidence="2">W13939</strain>
    </source>
</reference>
<accession>A0A7H8R7R3</accession>